<accession>A0A1Q5TC79</accession>
<reference evidence="2 3" key="1">
    <citation type="submission" date="2016-10" db="EMBL/GenBank/DDBJ databases">
        <title>Genome sequence of the ascomycete fungus Penicillium subrubescens.</title>
        <authorList>
            <person name="De Vries R.P."/>
            <person name="Peng M."/>
            <person name="Dilokpimol A."/>
            <person name="Hilden K."/>
            <person name="Makela M.R."/>
            <person name="Grigoriev I."/>
            <person name="Riley R."/>
            <person name="Granchi Z."/>
        </authorList>
    </citation>
    <scope>NUCLEOTIDE SEQUENCE [LARGE SCALE GENOMIC DNA]</scope>
    <source>
        <strain evidence="2 3">CBS 132785</strain>
    </source>
</reference>
<evidence type="ECO:0000313" key="3">
    <source>
        <dbReference type="Proteomes" id="UP000186955"/>
    </source>
</evidence>
<keyword evidence="1" id="KW-0472">Membrane</keyword>
<dbReference type="AlphaFoldDB" id="A0A1Q5TC79"/>
<name>A0A1Q5TC79_9EURO</name>
<keyword evidence="1" id="KW-0812">Transmembrane</keyword>
<comment type="caution">
    <text evidence="2">The sequence shown here is derived from an EMBL/GenBank/DDBJ whole genome shotgun (WGS) entry which is preliminary data.</text>
</comment>
<evidence type="ECO:0000256" key="1">
    <source>
        <dbReference type="SAM" id="Phobius"/>
    </source>
</evidence>
<keyword evidence="1" id="KW-1133">Transmembrane helix</keyword>
<sequence length="100" mass="11400">MVASIRSESPIWQNQVDAARWTWVLPLLATSLSLLWILVQRYYRAGLSKFPGPALAAVSGFYKTYVEVFQQGCFVHKLEELHAKYGKIMLRSQSLFLAAH</sequence>
<dbReference type="EMBL" id="MNBE01000683">
    <property type="protein sequence ID" value="OKO97826.1"/>
    <property type="molecule type" value="Genomic_DNA"/>
</dbReference>
<feature type="transmembrane region" description="Helical" evidence="1">
    <location>
        <begin position="20"/>
        <end position="39"/>
    </location>
</feature>
<keyword evidence="3" id="KW-1185">Reference proteome</keyword>
<protein>
    <submittedName>
        <fullName evidence="2">Uncharacterized protein</fullName>
    </submittedName>
</protein>
<evidence type="ECO:0000313" key="2">
    <source>
        <dbReference type="EMBL" id="OKO97826.1"/>
    </source>
</evidence>
<organism evidence="2 3">
    <name type="scientific">Penicillium subrubescens</name>
    <dbReference type="NCBI Taxonomy" id="1316194"/>
    <lineage>
        <taxon>Eukaryota</taxon>
        <taxon>Fungi</taxon>
        <taxon>Dikarya</taxon>
        <taxon>Ascomycota</taxon>
        <taxon>Pezizomycotina</taxon>
        <taxon>Eurotiomycetes</taxon>
        <taxon>Eurotiomycetidae</taxon>
        <taxon>Eurotiales</taxon>
        <taxon>Aspergillaceae</taxon>
        <taxon>Penicillium</taxon>
    </lineage>
</organism>
<gene>
    <name evidence="2" type="ORF">PENSUB_9752</name>
</gene>
<proteinExistence type="predicted"/>
<dbReference type="Proteomes" id="UP000186955">
    <property type="component" value="Unassembled WGS sequence"/>
</dbReference>